<dbReference type="Proteomes" id="UP001153148">
    <property type="component" value="Unassembled WGS sequence"/>
</dbReference>
<gene>
    <name evidence="2" type="ORF">TPAB3V08_LOCUS11061</name>
</gene>
<evidence type="ECO:0008006" key="4">
    <source>
        <dbReference type="Google" id="ProtNLM"/>
    </source>
</evidence>
<organism evidence="2 3">
    <name type="scientific">Timema podura</name>
    <name type="common">Walking stick</name>
    <dbReference type="NCBI Taxonomy" id="61482"/>
    <lineage>
        <taxon>Eukaryota</taxon>
        <taxon>Metazoa</taxon>
        <taxon>Ecdysozoa</taxon>
        <taxon>Arthropoda</taxon>
        <taxon>Hexapoda</taxon>
        <taxon>Insecta</taxon>
        <taxon>Pterygota</taxon>
        <taxon>Neoptera</taxon>
        <taxon>Polyneoptera</taxon>
        <taxon>Phasmatodea</taxon>
        <taxon>Timematodea</taxon>
        <taxon>Timematoidea</taxon>
        <taxon>Timematidae</taxon>
        <taxon>Timema</taxon>
    </lineage>
</organism>
<sequence>MTLSSKVMLILRLMDVVFGLLVERSQLWTREYTLSRQVPFVYNTEMSEIEDREVLRQIKTRFIPPRQRFLYFVTKRDTNRLEQKV</sequence>
<keyword evidence="1" id="KW-0732">Signal</keyword>
<comment type="caution">
    <text evidence="2">The sequence shown here is derived from an EMBL/GenBank/DDBJ whole genome shotgun (WGS) entry which is preliminary data.</text>
</comment>
<proteinExistence type="predicted"/>
<evidence type="ECO:0000256" key="1">
    <source>
        <dbReference type="SAM" id="SignalP"/>
    </source>
</evidence>
<evidence type="ECO:0000313" key="2">
    <source>
        <dbReference type="EMBL" id="CAG2064114.1"/>
    </source>
</evidence>
<feature type="signal peptide" evidence="1">
    <location>
        <begin position="1"/>
        <end position="19"/>
    </location>
</feature>
<feature type="chain" id="PRO_5045277741" description="Secreted protein" evidence="1">
    <location>
        <begin position="20"/>
        <end position="85"/>
    </location>
</feature>
<feature type="non-terminal residue" evidence="2">
    <location>
        <position position="85"/>
    </location>
</feature>
<accession>A0ABN7PDG4</accession>
<dbReference type="EMBL" id="CAJPIN010031638">
    <property type="protein sequence ID" value="CAG2064114.1"/>
    <property type="molecule type" value="Genomic_DNA"/>
</dbReference>
<reference evidence="2" key="1">
    <citation type="submission" date="2021-03" db="EMBL/GenBank/DDBJ databases">
        <authorList>
            <person name="Tran Van P."/>
        </authorList>
    </citation>
    <scope>NUCLEOTIDE SEQUENCE</scope>
</reference>
<evidence type="ECO:0000313" key="3">
    <source>
        <dbReference type="Proteomes" id="UP001153148"/>
    </source>
</evidence>
<keyword evidence="3" id="KW-1185">Reference proteome</keyword>
<name>A0ABN7PDG4_TIMPD</name>
<protein>
    <recommendedName>
        <fullName evidence="4">Secreted protein</fullName>
    </recommendedName>
</protein>